<evidence type="ECO:0000313" key="1">
    <source>
        <dbReference type="EMBL" id="KAH9754595.1"/>
    </source>
</evidence>
<keyword evidence="2" id="KW-1185">Reference proteome</keyword>
<proteinExistence type="predicted"/>
<reference evidence="2" key="1">
    <citation type="journal article" date="2023" name="Hortic. Res.">
        <title>A chromosome-level phased genome enabling allele-level studies in sweet orange: a case study on citrus Huanglongbing tolerance.</title>
        <authorList>
            <person name="Wu B."/>
            <person name="Yu Q."/>
            <person name="Deng Z."/>
            <person name="Duan Y."/>
            <person name="Luo F."/>
            <person name="Gmitter F. Jr."/>
        </authorList>
    </citation>
    <scope>NUCLEOTIDE SEQUENCE [LARGE SCALE GENOMIC DNA]</scope>
    <source>
        <strain evidence="2">cv. Valencia</strain>
    </source>
</reference>
<gene>
    <name evidence="1" type="ORF">KPL71_015496</name>
</gene>
<evidence type="ECO:0000313" key="2">
    <source>
        <dbReference type="Proteomes" id="UP000829398"/>
    </source>
</evidence>
<dbReference type="Proteomes" id="UP000829398">
    <property type="component" value="Chromosome 5"/>
</dbReference>
<accession>A0ACB8KJH8</accession>
<name>A0ACB8KJH8_CITSI</name>
<dbReference type="EMBL" id="CM039174">
    <property type="protein sequence ID" value="KAH9754595.1"/>
    <property type="molecule type" value="Genomic_DNA"/>
</dbReference>
<protein>
    <submittedName>
        <fullName evidence="1">Disease resistance protein</fullName>
    </submittedName>
</protein>
<organism evidence="1 2">
    <name type="scientific">Citrus sinensis</name>
    <name type="common">Sweet orange</name>
    <name type="synonym">Citrus aurantium var. sinensis</name>
    <dbReference type="NCBI Taxonomy" id="2711"/>
    <lineage>
        <taxon>Eukaryota</taxon>
        <taxon>Viridiplantae</taxon>
        <taxon>Streptophyta</taxon>
        <taxon>Embryophyta</taxon>
        <taxon>Tracheophyta</taxon>
        <taxon>Spermatophyta</taxon>
        <taxon>Magnoliopsida</taxon>
        <taxon>eudicotyledons</taxon>
        <taxon>Gunneridae</taxon>
        <taxon>Pentapetalae</taxon>
        <taxon>rosids</taxon>
        <taxon>malvids</taxon>
        <taxon>Sapindales</taxon>
        <taxon>Rutaceae</taxon>
        <taxon>Aurantioideae</taxon>
        <taxon>Citrus</taxon>
    </lineage>
</organism>
<sequence>MEIVISVTAKVAEYLVAPIIRQFTYCCSYNTNLEKLKNELEKLKIARASVQYKVDDSRIKGDGIQQPVEEWLITVDEAINEVETLIADKEKSNNRCLKGLCPNLKTRYQLSKKAEREANAIVGLHEKGRFDSVSFRTIPEETWLKSTQDFMHFESRKSTLKGILDALSNRNFNMIGVYGMGGIGKTTLVKEVGRQAKENNLFEKVISSRVSQTPQIKEIQREIAEKLGLKIDQESESVRAWRLLEQLKKETKILIILDDIWGSLDLEAIGIPLADDNGGCKVLLTARSQDVLSCEMDCQQNFVVDVLNDKEAWSLFKKMTGDCIENGELKSVVTEVVKECAGLPIAIVPIAKALKNKSPYEWRNALRQLKRNFLRSFSGTQAVAAYSTIQLSYNQLGGEELRKTFLLIGYSYICNVKDLLYRGMGLGLFQNINTVDEARDRAHTLVDKLKNSCLLLDGDTSERFSMHDVVRDVAISIASRVQHVFAVENDDVPLTSWPDKDTLKVCTAISLFNTNISELPQGFECPQLKYFRISNDPSLRIPDNIFTEMTELRVLDFTKMHLLALPSSLGLFQSLQTLSLVDCQLGDIAIIGDLKNLEILTLRGSNMQKLVEEIGRLTQLRLLDLSNCSKLKVIPENVISSLSRLEELYIGESPIMWGKVGGVDGERRNASLDELNNLSKLTSLEILIQDEKALPRDLSFFKMLQRYRIFIGHVWWLVPPSDGISRKFNLKLTNGANICLNEGHIMQLKGIEDLALDGLPDMKNVLCEPGREGFPQLNRLEIRRNGNIVRLVDTMNCTPAPTTAFPLLESLFLRDLRNLEEICRGPLTAESFCKLKTIRVEGCDKLKNVFPWVIGGGLQQLQSIEVSSCQHMEVIFAAKRGDESSNNNGTESFSKLKNIRVERCDKLKNVFPLVIGRGLQQLQSIEVSSCQNMEVIFAAKRGDESSNNNGTEVIELTQLRKLELRSLPQLTSFCTGDLHIEKVFPNLEELIVDEKHIGLFPEDWLCKLKCLDVRLDESSTILSLDDFLQRFHTIKILSIGGNNEALFTSFENVENGKEARMRGINHCRELKQIFKQESTNTNNLEQLEIFECDNLTNLVPSLTSFQNLTTLTVCDCSRMIHVLTSSTARSLMRLRRMKIGFCKMITEIVADEDDEGDNYAAKDEIVFSKLKELQLWDLESLTSFSCSGNNCAFKFPSLETLVVENCPNMKIFSEGKLSTPKLQIVQLSVFHNKLWAWDRDLNTTIQYEGEEKENEKSAEANEKEKDAKNSGKINGRF</sequence>
<comment type="caution">
    <text evidence="1">The sequence shown here is derived from an EMBL/GenBank/DDBJ whole genome shotgun (WGS) entry which is preliminary data.</text>
</comment>